<evidence type="ECO:0000256" key="1">
    <source>
        <dbReference type="ARBA" id="ARBA00001637"/>
    </source>
</evidence>
<dbReference type="CDD" id="cd01420">
    <property type="entry name" value="MoaC_PE"/>
    <property type="match status" value="1"/>
</dbReference>
<sequence length="301" mass="32247">MSSSRPYSRFPSESRSLPPWKRIPTHLLAPSVSSHIRLYSSRSSPFANTTTSSTPPDVATPKLTHLTPSGTAHMVAISHKSPTTRLATAVCTLQFSNPTALPLIRSNNMKKGDVLSVARIAGIMAAKRTADLVPLCHPIAITHVSVELEVVGQDSTAQVINSEQEEEKDVERKKERVSVPWQGTGQGDAYPFHVVSPKAVEHQTKATVKASKSAEPPGSFNDNTTAKGKEKSFGSIKISATVQCDGKTGVEMEALTAASVAALTVYDMCKAVDKGMRIEGLRVVRKEGGKSGTWVEGESVE</sequence>
<keyword evidence="5" id="KW-0456">Lyase</keyword>
<dbReference type="OrthoDB" id="429626at2759"/>
<reference evidence="8" key="1">
    <citation type="submission" date="2021-02" db="EMBL/GenBank/DDBJ databases">
        <title>Genome sequence Cadophora malorum strain M34.</title>
        <authorList>
            <person name="Stefanovic E."/>
            <person name="Vu D."/>
            <person name="Scully C."/>
            <person name="Dijksterhuis J."/>
            <person name="Roader J."/>
            <person name="Houbraken J."/>
        </authorList>
    </citation>
    <scope>NUCLEOTIDE SEQUENCE</scope>
    <source>
        <strain evidence="8">M34</strain>
    </source>
</reference>
<dbReference type="InterPro" id="IPR050105">
    <property type="entry name" value="MoCo_biosynth_MoaA/MoaC"/>
</dbReference>
<organism evidence="8 9">
    <name type="scientific">Cadophora malorum</name>
    <dbReference type="NCBI Taxonomy" id="108018"/>
    <lineage>
        <taxon>Eukaryota</taxon>
        <taxon>Fungi</taxon>
        <taxon>Dikarya</taxon>
        <taxon>Ascomycota</taxon>
        <taxon>Pezizomycotina</taxon>
        <taxon>Leotiomycetes</taxon>
        <taxon>Helotiales</taxon>
        <taxon>Ploettnerulaceae</taxon>
        <taxon>Cadophora</taxon>
    </lineage>
</organism>
<proteinExistence type="predicted"/>
<dbReference type="GO" id="GO:0061798">
    <property type="term" value="F:GTP 3',8'-cyclase activity"/>
    <property type="evidence" value="ECO:0007669"/>
    <property type="project" value="TreeGrafter"/>
</dbReference>
<evidence type="ECO:0000259" key="7">
    <source>
        <dbReference type="Pfam" id="PF01967"/>
    </source>
</evidence>
<dbReference type="UniPathway" id="UPA00344"/>
<comment type="catalytic activity">
    <reaction evidence="1">
        <text>(8S)-3',8-cyclo-7,8-dihydroguanosine 5'-triphosphate = cyclic pyranopterin phosphate + diphosphate</text>
        <dbReference type="Rhea" id="RHEA:49580"/>
        <dbReference type="ChEBI" id="CHEBI:33019"/>
        <dbReference type="ChEBI" id="CHEBI:59648"/>
        <dbReference type="ChEBI" id="CHEBI:131766"/>
        <dbReference type="EC" id="4.6.1.17"/>
    </reaction>
</comment>
<evidence type="ECO:0000256" key="2">
    <source>
        <dbReference type="ARBA" id="ARBA00005046"/>
    </source>
</evidence>
<dbReference type="InterPro" id="IPR047594">
    <property type="entry name" value="MoaC_bact/euk"/>
</dbReference>
<feature type="domain" description="Molybdopterin cofactor biosynthesis C (MoaC)" evidence="7">
    <location>
        <begin position="232"/>
        <end position="289"/>
    </location>
</feature>
<dbReference type="PANTHER" id="PTHR22960:SF0">
    <property type="entry name" value="MOLYBDENUM COFACTOR BIOSYNTHESIS PROTEIN 1"/>
    <property type="match status" value="1"/>
</dbReference>
<feature type="region of interest" description="Disordered" evidence="6">
    <location>
        <begin position="208"/>
        <end position="232"/>
    </location>
</feature>
<evidence type="ECO:0000256" key="5">
    <source>
        <dbReference type="ARBA" id="ARBA00023239"/>
    </source>
</evidence>
<dbReference type="InterPro" id="IPR036522">
    <property type="entry name" value="MoaC_sf"/>
</dbReference>
<evidence type="ECO:0000313" key="9">
    <source>
        <dbReference type="Proteomes" id="UP000664132"/>
    </source>
</evidence>
<dbReference type="GO" id="GO:0061799">
    <property type="term" value="F:cyclic pyranopterin monophosphate synthase activity"/>
    <property type="evidence" value="ECO:0007669"/>
    <property type="project" value="UniProtKB-EC"/>
</dbReference>
<dbReference type="Gene3D" id="3.30.70.640">
    <property type="entry name" value="Molybdopterin cofactor biosynthesis C (MoaC) domain"/>
    <property type="match status" value="1"/>
</dbReference>
<gene>
    <name evidence="8" type="ORF">IFR04_010752</name>
</gene>
<dbReference type="PANTHER" id="PTHR22960">
    <property type="entry name" value="MOLYBDOPTERIN COFACTOR SYNTHESIS PROTEIN A"/>
    <property type="match status" value="1"/>
</dbReference>
<dbReference type="EMBL" id="JAFJYH010000197">
    <property type="protein sequence ID" value="KAG4416109.1"/>
    <property type="molecule type" value="Genomic_DNA"/>
</dbReference>
<name>A0A8H7TA14_9HELO</name>
<feature type="domain" description="Molybdopterin cofactor biosynthesis C (MoaC)" evidence="7">
    <location>
        <begin position="74"/>
        <end position="160"/>
    </location>
</feature>
<accession>A0A8H7TA14</accession>
<dbReference type="Proteomes" id="UP000664132">
    <property type="component" value="Unassembled WGS sequence"/>
</dbReference>
<evidence type="ECO:0000256" key="3">
    <source>
        <dbReference type="ARBA" id="ARBA00012575"/>
    </source>
</evidence>
<comment type="caution">
    <text evidence="8">The sequence shown here is derived from an EMBL/GenBank/DDBJ whole genome shotgun (WGS) entry which is preliminary data.</text>
</comment>
<comment type="pathway">
    <text evidence="2">Cofactor biosynthesis; molybdopterin biosynthesis.</text>
</comment>
<dbReference type="EC" id="4.6.1.17" evidence="3"/>
<dbReference type="GO" id="GO:0006777">
    <property type="term" value="P:Mo-molybdopterin cofactor biosynthetic process"/>
    <property type="evidence" value="ECO:0007669"/>
    <property type="project" value="UniProtKB-KW"/>
</dbReference>
<dbReference type="SUPFAM" id="SSF55040">
    <property type="entry name" value="Molybdenum cofactor biosynthesis protein C, MoaC"/>
    <property type="match status" value="2"/>
</dbReference>
<keyword evidence="4" id="KW-0501">Molybdenum cofactor biosynthesis</keyword>
<dbReference type="AlphaFoldDB" id="A0A8H7TA14"/>
<dbReference type="InterPro" id="IPR002820">
    <property type="entry name" value="Mopterin_CF_biosynth-C_dom"/>
</dbReference>
<evidence type="ECO:0000256" key="4">
    <source>
        <dbReference type="ARBA" id="ARBA00023150"/>
    </source>
</evidence>
<protein>
    <recommendedName>
        <fullName evidence="3">cyclic pyranopterin monophosphate synthase</fullName>
        <ecNumber evidence="3">4.6.1.17</ecNumber>
    </recommendedName>
</protein>
<dbReference type="Pfam" id="PF01967">
    <property type="entry name" value="MoaC"/>
    <property type="match status" value="2"/>
</dbReference>
<evidence type="ECO:0000256" key="6">
    <source>
        <dbReference type="SAM" id="MobiDB-lite"/>
    </source>
</evidence>
<evidence type="ECO:0000313" key="8">
    <source>
        <dbReference type="EMBL" id="KAG4416109.1"/>
    </source>
</evidence>
<keyword evidence="9" id="KW-1185">Reference proteome</keyword>